<dbReference type="GO" id="GO:0008094">
    <property type="term" value="F:ATP-dependent activity, acting on DNA"/>
    <property type="evidence" value="ECO:0007669"/>
    <property type="project" value="TreeGrafter"/>
</dbReference>
<keyword evidence="3" id="KW-0067">ATP-binding</keyword>
<keyword evidence="2" id="KW-0378">Hydrolase</keyword>
<dbReference type="GO" id="GO:0005524">
    <property type="term" value="F:ATP binding"/>
    <property type="evidence" value="ECO:0007669"/>
    <property type="project" value="UniProtKB-KW"/>
</dbReference>
<evidence type="ECO:0000256" key="1">
    <source>
        <dbReference type="ARBA" id="ARBA00022741"/>
    </source>
</evidence>
<organism evidence="6">
    <name type="scientific">Athelia psychrophila</name>
    <dbReference type="NCBI Taxonomy" id="1759441"/>
    <lineage>
        <taxon>Eukaryota</taxon>
        <taxon>Fungi</taxon>
        <taxon>Dikarya</taxon>
        <taxon>Basidiomycota</taxon>
        <taxon>Agaricomycotina</taxon>
        <taxon>Agaricomycetes</taxon>
        <taxon>Agaricomycetidae</taxon>
        <taxon>Atheliales</taxon>
        <taxon>Atheliaceae</taxon>
        <taxon>Athelia</taxon>
    </lineage>
</organism>
<gene>
    <name evidence="6" type="ORF">FIBSPDRAFT_839960</name>
</gene>
<dbReference type="SUPFAM" id="SSF52540">
    <property type="entry name" value="P-loop containing nucleoside triphosphate hydrolases"/>
    <property type="match status" value="2"/>
</dbReference>
<dbReference type="Gene3D" id="3.40.50.300">
    <property type="entry name" value="P-loop containing nucleotide triphosphate hydrolases"/>
    <property type="match status" value="1"/>
</dbReference>
<dbReference type="SMART" id="SM00490">
    <property type="entry name" value="HELICc"/>
    <property type="match status" value="1"/>
</dbReference>
<dbReference type="InterPro" id="IPR050628">
    <property type="entry name" value="SNF2_RAD54_helicase_TF"/>
</dbReference>
<evidence type="ECO:0000256" key="3">
    <source>
        <dbReference type="ARBA" id="ARBA00022840"/>
    </source>
</evidence>
<dbReference type="Gene3D" id="3.40.50.10810">
    <property type="entry name" value="Tandem AAA-ATPase domain"/>
    <property type="match status" value="1"/>
</dbReference>
<dbReference type="InterPro" id="IPR014001">
    <property type="entry name" value="Helicase_ATP-bd"/>
</dbReference>
<dbReference type="SMART" id="SM00487">
    <property type="entry name" value="DEXDc"/>
    <property type="match status" value="1"/>
</dbReference>
<sequence length="1209" mass="135862">MPCPSCCLDCSLKCLPAEPIVPTAFALCNLLPAGIVRLSVCPGQSPCRHAHTEDGWHIFDSNSMLPQVLLPEDDSLLRALNFLINNYFVTCTCRLNDIGNVMFVRIYLVPFDLPNVQGQLRIRDEAGQLAPGRKCLRSILPHILSNRAFWDGLEKPAEQPPEFFLPQSVDNRTMAEIYGDLPSPLVQSDSPLVSNILEGNINGMRSTLYQYQRRSVAKMVEVETTQRSTADPLYIPVTGMNGAIFYLQPATMEVLQERPMVQQNRGGVLCEELGTGKTVMILALVLTTLDQLPAPEECILDTRKIMTPLSFRAFPGLELETARKRSARQYHEGGFTQGQGNKVPSLVEILIHYARTHPETLGNRSYWEEELAQRNLLKPLQENTPFYHHYETTLSEPERARRKGPPRQPRTVYLTSASLIVVPTNLIGQWGSEIMKHCSSGIRYVMLKNNSKIPSAKTLASEYDVSSFNVDRFSAEAAKCDVTKLHVSLICQCPSGSDVRVPYCTCEDPREVSSFLRIRWKRLVIDEGHVASTTSTNLNTFAQLLSVERRWIVTGTPTTNLLGLSFGKSSEDGSELFASATPSSLCSSVNGEDETQTAPRCWTSHDREDLRKLATMMTHFLKVPRFAANPKILKDQVIDTLLHSDGPLPGAIQVLMQVMGMEMIRHRIEDIEKEVTLPPIQQETVFLDLDPYAVLSYNAMQAVIAINAIDSERKDEDYFFHPKNSRALNEAMNNLSQIMFWFISDNCFNVHGMLKDKEQYIQTAIIRNISEPDLALVRNALYHAERADNNILWRGMQKHEDTPYRVFNMPKPLLQSWNRSELYLDEAETVLHPDRLIKLRDAVTGRPRIAMERLVEWGISVDTEDRKYRQLLQLKEMSLKKTKRGKEKDLTSQGSAMESFRKATAPETIREMQSELLKAQKMREDLTEDDDGHIMTDVHQPVAMSTVDEDDSRIALLASSPIVDVKIGQSASSKLNFILNEVLRYSAAEKFLVFSESPLTLAHVAEGLQLVQVKALQFTTQVSPHEREQLVMTFETSETYRVFLMELKHGARGLNLTAASRVIFCEPVWQADVESQAIKRAHRIGQTRPISVKTLAIRSTFEEIMLRRRKALAGGGRKQPSMTDDSDEDGTGMRQFIANPAFLPTTGADASPDLHFSLIDIPVAPNRDAADMVVVTAEETSPPGDQNVDKEGLPEGPPAKKAKSVRWAD</sequence>
<evidence type="ECO:0000256" key="4">
    <source>
        <dbReference type="SAM" id="MobiDB-lite"/>
    </source>
</evidence>
<dbReference type="PROSITE" id="PS51194">
    <property type="entry name" value="HELICASE_CTER"/>
    <property type="match status" value="1"/>
</dbReference>
<evidence type="ECO:0000313" key="6">
    <source>
        <dbReference type="EMBL" id="KZP08720.1"/>
    </source>
</evidence>
<evidence type="ECO:0000256" key="2">
    <source>
        <dbReference type="ARBA" id="ARBA00022801"/>
    </source>
</evidence>
<accession>A0A165XN33</accession>
<dbReference type="InterPro" id="IPR038718">
    <property type="entry name" value="SNF2-like_sf"/>
</dbReference>
<dbReference type="OrthoDB" id="2801544at2759"/>
<dbReference type="STRING" id="436010.A0A165XN33"/>
<feature type="compositionally biased region" description="Basic residues" evidence="4">
    <location>
        <begin position="1200"/>
        <end position="1209"/>
    </location>
</feature>
<dbReference type="PANTHER" id="PTHR45626">
    <property type="entry name" value="TRANSCRIPTION TERMINATION FACTOR 2-RELATED"/>
    <property type="match status" value="1"/>
</dbReference>
<dbReference type="GO" id="GO:0006281">
    <property type="term" value="P:DNA repair"/>
    <property type="evidence" value="ECO:0007669"/>
    <property type="project" value="TreeGrafter"/>
</dbReference>
<dbReference type="CDD" id="cd18793">
    <property type="entry name" value="SF2_C_SNF"/>
    <property type="match status" value="1"/>
</dbReference>
<feature type="region of interest" description="Disordered" evidence="4">
    <location>
        <begin position="1112"/>
        <end position="1133"/>
    </location>
</feature>
<dbReference type="InterPro" id="IPR049730">
    <property type="entry name" value="SNF2/RAD54-like_C"/>
</dbReference>
<dbReference type="AlphaFoldDB" id="A0A165XN33"/>
<protein>
    <recommendedName>
        <fullName evidence="5">Helicase C-terminal domain-containing protein</fullName>
    </recommendedName>
</protein>
<dbReference type="Pfam" id="PF00176">
    <property type="entry name" value="SNF2-rel_dom"/>
    <property type="match status" value="1"/>
</dbReference>
<dbReference type="EMBL" id="KV417715">
    <property type="protein sequence ID" value="KZP08720.1"/>
    <property type="molecule type" value="Genomic_DNA"/>
</dbReference>
<evidence type="ECO:0000259" key="5">
    <source>
        <dbReference type="PROSITE" id="PS51194"/>
    </source>
</evidence>
<reference evidence="6" key="1">
    <citation type="journal article" date="2016" name="Mol. Biol. Evol.">
        <title>Comparative Genomics of Early-Diverging Mushroom-Forming Fungi Provides Insights into the Origins of Lignocellulose Decay Capabilities.</title>
        <authorList>
            <person name="Nagy L.G."/>
            <person name="Riley R."/>
            <person name="Tritt A."/>
            <person name="Adam C."/>
            <person name="Daum C."/>
            <person name="Floudas D."/>
            <person name="Sun H."/>
            <person name="Yadav J.S."/>
            <person name="Pangilinan J."/>
            <person name="Larsson K.H."/>
            <person name="Matsuura K."/>
            <person name="Barry K."/>
            <person name="Labutti K."/>
            <person name="Kuo R."/>
            <person name="Ohm R.A."/>
            <person name="Bhattacharya S.S."/>
            <person name="Shirouzu T."/>
            <person name="Yoshinaga Y."/>
            <person name="Martin F.M."/>
            <person name="Grigoriev I.V."/>
            <person name="Hibbett D.S."/>
        </authorList>
    </citation>
    <scope>NUCLEOTIDE SEQUENCE [LARGE SCALE GENOMIC DNA]</scope>
    <source>
        <strain evidence="6">CBS 109695</strain>
    </source>
</reference>
<dbReference type="GO" id="GO:0016787">
    <property type="term" value="F:hydrolase activity"/>
    <property type="evidence" value="ECO:0007669"/>
    <property type="project" value="UniProtKB-KW"/>
</dbReference>
<dbReference type="InterPro" id="IPR001650">
    <property type="entry name" value="Helicase_C-like"/>
</dbReference>
<feature type="region of interest" description="Disordered" evidence="4">
    <location>
        <begin position="1175"/>
        <end position="1209"/>
    </location>
</feature>
<proteinExistence type="predicted"/>
<dbReference type="Pfam" id="PF00271">
    <property type="entry name" value="Helicase_C"/>
    <property type="match status" value="1"/>
</dbReference>
<dbReference type="InterPro" id="IPR027417">
    <property type="entry name" value="P-loop_NTPase"/>
</dbReference>
<dbReference type="InterPro" id="IPR000330">
    <property type="entry name" value="SNF2_N"/>
</dbReference>
<dbReference type="GO" id="GO:0005634">
    <property type="term" value="C:nucleus"/>
    <property type="evidence" value="ECO:0007669"/>
    <property type="project" value="TreeGrafter"/>
</dbReference>
<name>A0A165XN33_9AGAM</name>
<dbReference type="PANTHER" id="PTHR45626:SF51">
    <property type="entry name" value="SNF2-RELATED DOMAIN-CONTAINING PROTEIN"/>
    <property type="match status" value="1"/>
</dbReference>
<keyword evidence="1" id="KW-0547">Nucleotide-binding</keyword>
<feature type="domain" description="Helicase C-terminal" evidence="5">
    <location>
        <begin position="978"/>
        <end position="1131"/>
    </location>
</feature>